<evidence type="ECO:0000313" key="2">
    <source>
        <dbReference type="EMBL" id="KMU77552.1"/>
    </source>
</evidence>
<name>A0A0J8TUP1_COCIT</name>
<organism evidence="2 3">
    <name type="scientific">Coccidioides immitis RMSCC 3703</name>
    <dbReference type="NCBI Taxonomy" id="454286"/>
    <lineage>
        <taxon>Eukaryota</taxon>
        <taxon>Fungi</taxon>
        <taxon>Dikarya</taxon>
        <taxon>Ascomycota</taxon>
        <taxon>Pezizomycotina</taxon>
        <taxon>Eurotiomycetes</taxon>
        <taxon>Eurotiomycetidae</taxon>
        <taxon>Onygenales</taxon>
        <taxon>Onygenaceae</taxon>
        <taxon>Coccidioides</taxon>
    </lineage>
</organism>
<evidence type="ECO:0000313" key="3">
    <source>
        <dbReference type="Proteomes" id="UP000054559"/>
    </source>
</evidence>
<evidence type="ECO:0000256" key="1">
    <source>
        <dbReference type="SAM" id="MobiDB-lite"/>
    </source>
</evidence>
<gene>
    <name evidence="2" type="ORF">CISG_01310</name>
</gene>
<dbReference type="EMBL" id="DS268121">
    <property type="protein sequence ID" value="KMU77552.1"/>
    <property type="molecule type" value="Genomic_DNA"/>
</dbReference>
<dbReference type="AlphaFoldDB" id="A0A0J8TUP1"/>
<protein>
    <submittedName>
        <fullName evidence="2">Uncharacterized protein</fullName>
    </submittedName>
</protein>
<sequence>MGMEERQSYEGGHSKIIGSVANQAQLAGWRVQLKESWVQASFHFKGQIYACRKDDPGKYKPRMCVRNAIPIFGIQKHWSFGSESSIAGHEARNHNPERGQMGSGPEEA</sequence>
<feature type="region of interest" description="Disordered" evidence="1">
    <location>
        <begin position="84"/>
        <end position="108"/>
    </location>
</feature>
<dbReference type="Proteomes" id="UP000054559">
    <property type="component" value="Unassembled WGS sequence"/>
</dbReference>
<proteinExistence type="predicted"/>
<reference evidence="3" key="1">
    <citation type="journal article" date="2010" name="Genome Res.">
        <title>Population genomic sequencing of Coccidioides fungi reveals recent hybridization and transposon control.</title>
        <authorList>
            <person name="Neafsey D.E."/>
            <person name="Barker B.M."/>
            <person name="Sharpton T.J."/>
            <person name="Stajich J.E."/>
            <person name="Park D.J."/>
            <person name="Whiston E."/>
            <person name="Hung C.-Y."/>
            <person name="McMahan C."/>
            <person name="White J."/>
            <person name="Sykes S."/>
            <person name="Heiman D."/>
            <person name="Young S."/>
            <person name="Zeng Q."/>
            <person name="Abouelleil A."/>
            <person name="Aftuck L."/>
            <person name="Bessette D."/>
            <person name="Brown A."/>
            <person name="FitzGerald M."/>
            <person name="Lui A."/>
            <person name="Macdonald J.P."/>
            <person name="Priest M."/>
            <person name="Orbach M.J."/>
            <person name="Galgiani J.N."/>
            <person name="Kirkland T.N."/>
            <person name="Cole G.T."/>
            <person name="Birren B.W."/>
            <person name="Henn M.R."/>
            <person name="Taylor J.W."/>
            <person name="Rounsley S.D."/>
        </authorList>
    </citation>
    <scope>NUCLEOTIDE SEQUENCE [LARGE SCALE GENOMIC DNA]</scope>
    <source>
        <strain evidence="3">RMSCC 3703</strain>
    </source>
</reference>
<accession>A0A0J8TUP1</accession>